<proteinExistence type="predicted"/>
<reference evidence="1" key="1">
    <citation type="submission" date="2023-07" db="EMBL/GenBank/DDBJ databases">
        <authorList>
            <person name="Stuckert A."/>
        </authorList>
    </citation>
    <scope>NUCLEOTIDE SEQUENCE</scope>
</reference>
<dbReference type="EMBL" id="CAUEEQ010015441">
    <property type="protein sequence ID" value="CAJ0939150.1"/>
    <property type="molecule type" value="Genomic_DNA"/>
</dbReference>
<name>A0ABN9LGB6_9NEOB</name>
<comment type="caution">
    <text evidence="1">The sequence shown here is derived from an EMBL/GenBank/DDBJ whole genome shotgun (WGS) entry which is preliminary data.</text>
</comment>
<gene>
    <name evidence="1" type="ORF">RIMI_LOCUS7957257</name>
</gene>
<evidence type="ECO:0000313" key="1">
    <source>
        <dbReference type="EMBL" id="CAJ0939150.1"/>
    </source>
</evidence>
<sequence length="195" mass="21831">MKLHLLYIEQLGTDGDNRGTRYKHVSCNGAPGAPNVCGENLPEDFIHYKFMLKTYNSALHLSKQTYFNTLITSLSNNPKLLFDTFHSLLKPRVQAPTTDVRANDLANYFKEKIDHIRQEIISQSLHNMHCPPSPTVSSSLSDFEPVTEEEVIRLLASSRPTTCTSDPIPSHLLQSLSPAVTSHLTKIFNLSLPIS</sequence>
<dbReference type="Proteomes" id="UP001176940">
    <property type="component" value="Unassembled WGS sequence"/>
</dbReference>
<evidence type="ECO:0000313" key="2">
    <source>
        <dbReference type="Proteomes" id="UP001176940"/>
    </source>
</evidence>
<accession>A0ABN9LGB6</accession>
<protein>
    <submittedName>
        <fullName evidence="1">Uncharacterized protein</fullName>
    </submittedName>
</protein>
<keyword evidence="2" id="KW-1185">Reference proteome</keyword>
<organism evidence="1 2">
    <name type="scientific">Ranitomeya imitator</name>
    <name type="common">mimic poison frog</name>
    <dbReference type="NCBI Taxonomy" id="111125"/>
    <lineage>
        <taxon>Eukaryota</taxon>
        <taxon>Metazoa</taxon>
        <taxon>Chordata</taxon>
        <taxon>Craniata</taxon>
        <taxon>Vertebrata</taxon>
        <taxon>Euteleostomi</taxon>
        <taxon>Amphibia</taxon>
        <taxon>Batrachia</taxon>
        <taxon>Anura</taxon>
        <taxon>Neobatrachia</taxon>
        <taxon>Hyloidea</taxon>
        <taxon>Dendrobatidae</taxon>
        <taxon>Dendrobatinae</taxon>
        <taxon>Ranitomeya</taxon>
    </lineage>
</organism>